<sequence>MRQKKRSATPLCLNCPKFVISSLLLALPKEAVRGKRPTDNHKKPTKVKIKVRKLLLTLCSCRRRESTFPAISYWVACQTSNELFKRNLTSMFIPKSLRSLKCRIVLESFKPIMKTSVKILRRAGFRLDKIGL</sequence>
<organism evidence="1 2">
    <name type="scientific">Porites evermanni</name>
    <dbReference type="NCBI Taxonomy" id="104178"/>
    <lineage>
        <taxon>Eukaryota</taxon>
        <taxon>Metazoa</taxon>
        <taxon>Cnidaria</taxon>
        <taxon>Anthozoa</taxon>
        <taxon>Hexacorallia</taxon>
        <taxon>Scleractinia</taxon>
        <taxon>Fungiina</taxon>
        <taxon>Poritidae</taxon>
        <taxon>Porites</taxon>
    </lineage>
</organism>
<protein>
    <submittedName>
        <fullName evidence="1">Uncharacterized protein</fullName>
    </submittedName>
</protein>
<proteinExistence type="predicted"/>
<comment type="caution">
    <text evidence="1">The sequence shown here is derived from an EMBL/GenBank/DDBJ whole genome shotgun (WGS) entry which is preliminary data.</text>
</comment>
<gene>
    <name evidence="1" type="ORF">PEVE_00044429</name>
</gene>
<evidence type="ECO:0000313" key="1">
    <source>
        <dbReference type="EMBL" id="CAH3018716.1"/>
    </source>
</evidence>
<evidence type="ECO:0000313" key="2">
    <source>
        <dbReference type="Proteomes" id="UP001159427"/>
    </source>
</evidence>
<reference evidence="1 2" key="1">
    <citation type="submission" date="2022-05" db="EMBL/GenBank/DDBJ databases">
        <authorList>
            <consortium name="Genoscope - CEA"/>
            <person name="William W."/>
        </authorList>
    </citation>
    <scope>NUCLEOTIDE SEQUENCE [LARGE SCALE GENOMIC DNA]</scope>
</reference>
<feature type="non-terminal residue" evidence="1">
    <location>
        <position position="132"/>
    </location>
</feature>
<name>A0ABN8LSE6_9CNID</name>
<dbReference type="EMBL" id="CALNXI010000094">
    <property type="protein sequence ID" value="CAH3018716.1"/>
    <property type="molecule type" value="Genomic_DNA"/>
</dbReference>
<keyword evidence="2" id="KW-1185">Reference proteome</keyword>
<dbReference type="Proteomes" id="UP001159427">
    <property type="component" value="Unassembled WGS sequence"/>
</dbReference>
<accession>A0ABN8LSE6</accession>